<dbReference type="Proteomes" id="UP000317722">
    <property type="component" value="Unassembled WGS sequence"/>
</dbReference>
<keyword evidence="3" id="KW-1185">Reference proteome</keyword>
<evidence type="ECO:0000259" key="1">
    <source>
        <dbReference type="Pfam" id="PF10708"/>
    </source>
</evidence>
<feature type="domain" description="DUF2510" evidence="1">
    <location>
        <begin position="12"/>
        <end position="43"/>
    </location>
</feature>
<proteinExistence type="predicted"/>
<comment type="caution">
    <text evidence="2">The sequence shown here is derived from an EMBL/GenBank/DDBJ whole genome shotgun (WGS) entry which is preliminary data.</text>
</comment>
<accession>A0A502CNK8</accession>
<dbReference type="OrthoDB" id="9811665at2"/>
<evidence type="ECO:0000313" key="2">
    <source>
        <dbReference type="EMBL" id="TPG14150.1"/>
    </source>
</evidence>
<organism evidence="2 3">
    <name type="scientific">Pedococcus bigeumensis</name>
    <dbReference type="NCBI Taxonomy" id="433644"/>
    <lineage>
        <taxon>Bacteria</taxon>
        <taxon>Bacillati</taxon>
        <taxon>Actinomycetota</taxon>
        <taxon>Actinomycetes</taxon>
        <taxon>Micrococcales</taxon>
        <taxon>Intrasporangiaceae</taxon>
        <taxon>Pedococcus</taxon>
    </lineage>
</organism>
<dbReference type="Pfam" id="PF10708">
    <property type="entry name" value="DUF2510"/>
    <property type="match status" value="1"/>
</dbReference>
<protein>
    <submittedName>
        <fullName evidence="2">DUF2510 domain-containing protein</fullName>
    </submittedName>
</protein>
<sequence>MAPPPPPPQAPAAWLTDPQRRHELRWWDGSRWTEHVSDAGSPSTDPA</sequence>
<name>A0A502CNK8_9MICO</name>
<gene>
    <name evidence="2" type="ORF">EAH86_17350</name>
</gene>
<dbReference type="InterPro" id="IPR018929">
    <property type="entry name" value="DUF2510"/>
</dbReference>
<dbReference type="EMBL" id="RCZM01000006">
    <property type="protein sequence ID" value="TPG14150.1"/>
    <property type="molecule type" value="Genomic_DNA"/>
</dbReference>
<evidence type="ECO:0000313" key="3">
    <source>
        <dbReference type="Proteomes" id="UP000317722"/>
    </source>
</evidence>
<reference evidence="2 3" key="1">
    <citation type="journal article" date="2019" name="Environ. Microbiol.">
        <title>Species interactions and distinct microbial communities in high Arctic permafrost affected cryosols are associated with the CH4 and CO2 gas fluxes.</title>
        <authorList>
            <person name="Altshuler I."/>
            <person name="Hamel J."/>
            <person name="Turney S."/>
            <person name="Magnuson E."/>
            <person name="Levesque R."/>
            <person name="Greer C."/>
            <person name="Whyte L.G."/>
        </authorList>
    </citation>
    <scope>NUCLEOTIDE SEQUENCE [LARGE SCALE GENOMIC DNA]</scope>
    <source>
        <strain evidence="2 3">S9.3A</strain>
    </source>
</reference>
<dbReference type="AlphaFoldDB" id="A0A502CNK8"/>